<dbReference type="EMBL" id="HBGF01021173">
    <property type="protein sequence ID" value="CAD9114581.1"/>
    <property type="molecule type" value="Transcribed_RNA"/>
</dbReference>
<reference evidence="2" key="1">
    <citation type="submission" date="2021-01" db="EMBL/GenBank/DDBJ databases">
        <authorList>
            <person name="Corre E."/>
            <person name="Pelletier E."/>
            <person name="Niang G."/>
            <person name="Scheremetjew M."/>
            <person name="Finn R."/>
            <person name="Kale V."/>
            <person name="Holt S."/>
            <person name="Cochrane G."/>
            <person name="Meng A."/>
            <person name="Brown T."/>
            <person name="Cohen L."/>
        </authorList>
    </citation>
    <scope>NUCLEOTIDE SEQUENCE</scope>
    <source>
        <strain evidence="2">CCAP 1951/1</strain>
    </source>
</reference>
<dbReference type="AlphaFoldDB" id="A0A6U4RY04"/>
<organism evidence="2">
    <name type="scientific">Neobodo designis</name>
    <name type="common">Flagellated protozoan</name>
    <name type="synonym">Bodo designis</name>
    <dbReference type="NCBI Taxonomy" id="312471"/>
    <lineage>
        <taxon>Eukaryota</taxon>
        <taxon>Discoba</taxon>
        <taxon>Euglenozoa</taxon>
        <taxon>Kinetoplastea</taxon>
        <taxon>Metakinetoplastina</taxon>
        <taxon>Neobodonida</taxon>
        <taxon>Neobodo</taxon>
    </lineage>
</organism>
<accession>A0A6U4RY04</accession>
<proteinExistence type="predicted"/>
<name>A0A6U4RY04_NEODS</name>
<sequence>MDFSIPLGVPFMKVAAFAVVTALAAVTYMQCEKAYQSEESSVRSKLCIAEELESFHHDHWLHETTLLGAARLRRMLRIDPAFDVAMLAPAADVAAFARNLEAQCGFTLVAPETADDWTWELAAKGKVFKLSRFEKQGDRLIHREASRPNEVLDSAAVLPTTPCNVGRAQFQCPRDEHAFLTAVFGKQWRTAPLLSFL</sequence>
<evidence type="ECO:0000313" key="1">
    <source>
        <dbReference type="EMBL" id="CAD9114579.1"/>
    </source>
</evidence>
<evidence type="ECO:0000313" key="2">
    <source>
        <dbReference type="EMBL" id="CAD9114581.1"/>
    </source>
</evidence>
<gene>
    <name evidence="1" type="ORF">NDES1114_LOCUS13992</name>
    <name evidence="2" type="ORF">NDES1114_LOCUS13993</name>
</gene>
<protein>
    <submittedName>
        <fullName evidence="2">Uncharacterized protein</fullName>
    </submittedName>
</protein>
<dbReference type="EMBL" id="HBGF01021172">
    <property type="protein sequence ID" value="CAD9114579.1"/>
    <property type="molecule type" value="Transcribed_RNA"/>
</dbReference>